<evidence type="ECO:0000256" key="3">
    <source>
        <dbReference type="ARBA" id="ARBA00023163"/>
    </source>
</evidence>
<evidence type="ECO:0000256" key="1">
    <source>
        <dbReference type="ARBA" id="ARBA00023015"/>
    </source>
</evidence>
<evidence type="ECO:0000313" key="6">
    <source>
        <dbReference type="Proteomes" id="UP000288547"/>
    </source>
</evidence>
<gene>
    <name evidence="5" type="ORF">ELQ90_15830</name>
</gene>
<accession>A0A3S3ZWI6</accession>
<feature type="domain" description="HTH araC/xylS-type" evidence="4">
    <location>
        <begin position="213"/>
        <end position="314"/>
    </location>
</feature>
<dbReference type="PRINTS" id="PR00032">
    <property type="entry name" value="HTHARAC"/>
</dbReference>
<dbReference type="RefSeq" id="WP_128496269.1">
    <property type="nucleotide sequence ID" value="NZ_RZNB01000008.1"/>
</dbReference>
<dbReference type="PROSITE" id="PS01124">
    <property type="entry name" value="HTH_ARAC_FAMILY_2"/>
    <property type="match status" value="1"/>
</dbReference>
<dbReference type="SUPFAM" id="SSF46689">
    <property type="entry name" value="Homeodomain-like"/>
    <property type="match status" value="1"/>
</dbReference>
<sequence>MSRSLPSPSMENHVGVCFDEWIRLVGNRFVPLTLTTLDPEGFSGTLRTRYVDGTCVTDIAASSHSVHRLAQAITDEDPHHLKLSMQLEGTGLVLQDGRSAQLRPGDVAIYDTTRPYTLEYEGAMRSLVMMFPHSMLGLSANLVHTTTAVRLRGDTGLGRVICPFMQHIAENLDQLEGVNGARIVRSAFDLITALLSAELQTTTTREPWLVAVDAVSQYIDAHLDDPDLNTDAIARAHFISPRQLQYLFQEEGTTVSAYIRGRRLEHCRIDLGDPALASRSIIQVAQSWGFVDPSHFSKLFKSAFGHSPREYRQLHLGLAVSA</sequence>
<evidence type="ECO:0000259" key="4">
    <source>
        <dbReference type="PROSITE" id="PS01124"/>
    </source>
</evidence>
<protein>
    <submittedName>
        <fullName evidence="5">Helix-turn-helix domain-containing protein</fullName>
    </submittedName>
</protein>
<keyword evidence="6" id="KW-1185">Reference proteome</keyword>
<comment type="caution">
    <text evidence="5">The sequence shown here is derived from an EMBL/GenBank/DDBJ whole genome shotgun (WGS) entry which is preliminary data.</text>
</comment>
<dbReference type="PANTHER" id="PTHR46796">
    <property type="entry name" value="HTH-TYPE TRANSCRIPTIONAL ACTIVATOR RHAS-RELATED"/>
    <property type="match status" value="1"/>
</dbReference>
<evidence type="ECO:0000256" key="2">
    <source>
        <dbReference type="ARBA" id="ARBA00023125"/>
    </source>
</evidence>
<name>A0A3S3ZWI6_9MICO</name>
<keyword evidence="1" id="KW-0805">Transcription regulation</keyword>
<dbReference type="AlphaFoldDB" id="A0A3S3ZWI6"/>
<dbReference type="GO" id="GO:0043565">
    <property type="term" value="F:sequence-specific DNA binding"/>
    <property type="evidence" value="ECO:0007669"/>
    <property type="project" value="InterPro"/>
</dbReference>
<dbReference type="GO" id="GO:0003700">
    <property type="term" value="F:DNA-binding transcription factor activity"/>
    <property type="evidence" value="ECO:0007669"/>
    <property type="project" value="InterPro"/>
</dbReference>
<organism evidence="5 6">
    <name type="scientific">Labedella phragmitis</name>
    <dbReference type="NCBI Taxonomy" id="2498849"/>
    <lineage>
        <taxon>Bacteria</taxon>
        <taxon>Bacillati</taxon>
        <taxon>Actinomycetota</taxon>
        <taxon>Actinomycetes</taxon>
        <taxon>Micrococcales</taxon>
        <taxon>Microbacteriaceae</taxon>
        <taxon>Labedella</taxon>
    </lineage>
</organism>
<dbReference type="InterPro" id="IPR035418">
    <property type="entry name" value="AraC-bd_2"/>
</dbReference>
<dbReference type="EMBL" id="RZNB01000008">
    <property type="protein sequence ID" value="RWZ46237.1"/>
    <property type="molecule type" value="Genomic_DNA"/>
</dbReference>
<dbReference type="SMART" id="SM00342">
    <property type="entry name" value="HTH_ARAC"/>
    <property type="match status" value="1"/>
</dbReference>
<evidence type="ECO:0000313" key="5">
    <source>
        <dbReference type="EMBL" id="RWZ46237.1"/>
    </source>
</evidence>
<keyword evidence="2" id="KW-0238">DNA-binding</keyword>
<dbReference type="InterPro" id="IPR009057">
    <property type="entry name" value="Homeodomain-like_sf"/>
</dbReference>
<keyword evidence="3" id="KW-0804">Transcription</keyword>
<dbReference type="InterPro" id="IPR050204">
    <property type="entry name" value="AraC_XylS_family_regulators"/>
</dbReference>
<dbReference type="InterPro" id="IPR018060">
    <property type="entry name" value="HTH_AraC"/>
</dbReference>
<proteinExistence type="predicted"/>
<dbReference type="Gene3D" id="1.10.10.60">
    <property type="entry name" value="Homeodomain-like"/>
    <property type="match status" value="1"/>
</dbReference>
<dbReference type="Pfam" id="PF12833">
    <property type="entry name" value="HTH_18"/>
    <property type="match status" value="1"/>
</dbReference>
<dbReference type="Proteomes" id="UP000288547">
    <property type="component" value="Unassembled WGS sequence"/>
</dbReference>
<reference evidence="5 6" key="1">
    <citation type="submission" date="2018-12" db="EMBL/GenBank/DDBJ databases">
        <authorList>
            <person name="Li F."/>
        </authorList>
    </citation>
    <scope>NUCLEOTIDE SEQUENCE [LARGE SCALE GENOMIC DNA]</scope>
    <source>
        <strain evidence="5 6">11W25H-1</strain>
    </source>
</reference>
<dbReference type="InterPro" id="IPR020449">
    <property type="entry name" value="Tscrpt_reg_AraC-type_HTH"/>
</dbReference>
<dbReference type="Pfam" id="PF14525">
    <property type="entry name" value="AraC_binding_2"/>
    <property type="match status" value="1"/>
</dbReference>
<dbReference type="OrthoDB" id="9799345at2"/>
<dbReference type="PANTHER" id="PTHR46796:SF6">
    <property type="entry name" value="ARAC SUBFAMILY"/>
    <property type="match status" value="1"/>
</dbReference>